<evidence type="ECO:0000259" key="9">
    <source>
        <dbReference type="Pfam" id="PF04116"/>
    </source>
</evidence>
<evidence type="ECO:0000256" key="5">
    <source>
        <dbReference type="ARBA" id="ARBA00023098"/>
    </source>
</evidence>
<name>A0ABT9NM35_9ACTN</name>
<keyword evidence="5" id="KW-0443">Lipid metabolism</keyword>
<feature type="domain" description="Fatty acid hydroxylase" evidence="9">
    <location>
        <begin position="83"/>
        <end position="216"/>
    </location>
</feature>
<dbReference type="InterPro" id="IPR006694">
    <property type="entry name" value="Fatty_acid_hydroxylase"/>
</dbReference>
<evidence type="ECO:0000256" key="2">
    <source>
        <dbReference type="ARBA" id="ARBA00022692"/>
    </source>
</evidence>
<dbReference type="Proteomes" id="UP001240447">
    <property type="component" value="Unassembled WGS sequence"/>
</dbReference>
<evidence type="ECO:0000313" key="11">
    <source>
        <dbReference type="Proteomes" id="UP001240447"/>
    </source>
</evidence>
<organism evidence="10 11">
    <name type="scientific">Nocardioides massiliensis</name>
    <dbReference type="NCBI Taxonomy" id="1325935"/>
    <lineage>
        <taxon>Bacteria</taxon>
        <taxon>Bacillati</taxon>
        <taxon>Actinomycetota</taxon>
        <taxon>Actinomycetes</taxon>
        <taxon>Propionibacteriales</taxon>
        <taxon>Nocardioidaceae</taxon>
        <taxon>Nocardioides</taxon>
    </lineage>
</organism>
<evidence type="ECO:0000256" key="1">
    <source>
        <dbReference type="ARBA" id="ARBA00004127"/>
    </source>
</evidence>
<accession>A0ABT9NM35</accession>
<feature type="transmembrane region" description="Helical" evidence="8">
    <location>
        <begin position="46"/>
        <end position="67"/>
    </location>
</feature>
<dbReference type="PANTHER" id="PTHR21624">
    <property type="entry name" value="STEROL DESATURASE-RELATED PROTEIN"/>
    <property type="match status" value="1"/>
</dbReference>
<proteinExistence type="predicted"/>
<evidence type="ECO:0000256" key="6">
    <source>
        <dbReference type="ARBA" id="ARBA00023136"/>
    </source>
</evidence>
<comment type="caution">
    <text evidence="10">The sequence shown here is derived from an EMBL/GenBank/DDBJ whole genome shotgun (WGS) entry which is preliminary data.</text>
</comment>
<evidence type="ECO:0000256" key="8">
    <source>
        <dbReference type="SAM" id="Phobius"/>
    </source>
</evidence>
<keyword evidence="2 8" id="KW-0812">Transmembrane</keyword>
<evidence type="ECO:0000256" key="7">
    <source>
        <dbReference type="SAM" id="MobiDB-lite"/>
    </source>
</evidence>
<dbReference type="RefSeq" id="WP_220138336.1">
    <property type="nucleotide sequence ID" value="NZ_CCXJ01000134.1"/>
</dbReference>
<comment type="subcellular location">
    <subcellularLocation>
        <location evidence="1">Endomembrane system</location>
        <topology evidence="1">Multi-pass membrane protein</topology>
    </subcellularLocation>
</comment>
<evidence type="ECO:0000313" key="10">
    <source>
        <dbReference type="EMBL" id="MDP9821488.1"/>
    </source>
</evidence>
<dbReference type="EMBL" id="JAUSQM010000001">
    <property type="protein sequence ID" value="MDP9821488.1"/>
    <property type="molecule type" value="Genomic_DNA"/>
</dbReference>
<dbReference type="PANTHER" id="PTHR21624:SF1">
    <property type="entry name" value="ALKYLGLYCEROL MONOOXYGENASE"/>
    <property type="match status" value="1"/>
</dbReference>
<keyword evidence="4" id="KW-0560">Oxidoreductase</keyword>
<feature type="transmembrane region" description="Helical" evidence="8">
    <location>
        <begin position="7"/>
        <end position="26"/>
    </location>
</feature>
<keyword evidence="6 8" id="KW-0472">Membrane</keyword>
<dbReference type="InterPro" id="IPR051689">
    <property type="entry name" value="Sterol_desaturase/TMEM195"/>
</dbReference>
<feature type="compositionally biased region" description="Basic residues" evidence="7">
    <location>
        <begin position="287"/>
        <end position="301"/>
    </location>
</feature>
<evidence type="ECO:0000256" key="3">
    <source>
        <dbReference type="ARBA" id="ARBA00022989"/>
    </source>
</evidence>
<sequence>MFDLIQAAIPVFVLMLVIEAASFYLLPDDDELGYEKKDAATSIAMGLGNVVVNIGWKLVVVATYSAAYLLTPLRLPMDAWWAWVLVFFLDDFFYYWYHRTHHTIRIFWASHVVHHSSEFYNLSTALRQPWTPMSSLPYWLPLALLGVPPWAILLQQSVSLLYQFFIHTERVGRLWAPVELVMNTPSHHRVHHASNPGYLDKNFGGILIVWDRLFGTFEPEVERVRYGLTKNIETFHPVKVAFGESARSGATYGRRRRGTTGGATSSAGLAGALTSMHECTDLPPGQHRPRHSGPARARRVLRGAPGLALPRR</sequence>
<keyword evidence="11" id="KW-1185">Reference proteome</keyword>
<reference evidence="10 11" key="1">
    <citation type="submission" date="2023-07" db="EMBL/GenBank/DDBJ databases">
        <title>Sequencing the genomes of 1000 actinobacteria strains.</title>
        <authorList>
            <person name="Klenk H.-P."/>
        </authorList>
    </citation>
    <scope>NUCLEOTIDE SEQUENCE [LARGE SCALE GENOMIC DNA]</scope>
    <source>
        <strain evidence="10 11">GD13</strain>
    </source>
</reference>
<keyword evidence="3 8" id="KW-1133">Transmembrane helix</keyword>
<feature type="region of interest" description="Disordered" evidence="7">
    <location>
        <begin position="282"/>
        <end position="312"/>
    </location>
</feature>
<feature type="transmembrane region" description="Helical" evidence="8">
    <location>
        <begin position="79"/>
        <end position="97"/>
    </location>
</feature>
<protein>
    <submittedName>
        <fullName evidence="10">Sterol desaturase/sphingolipid hydroxylase (Fatty acid hydroxylase superfamily)</fullName>
    </submittedName>
</protein>
<gene>
    <name evidence="10" type="ORF">J2S59_001297</name>
</gene>
<evidence type="ECO:0000256" key="4">
    <source>
        <dbReference type="ARBA" id="ARBA00023002"/>
    </source>
</evidence>
<dbReference type="Pfam" id="PF04116">
    <property type="entry name" value="FA_hydroxylase"/>
    <property type="match status" value="1"/>
</dbReference>